<sequence>MIFVYVGNLSYEVETRDLEEEFGKFGRIELCAVKRGFAFIHFVDPQDAKAAVDEMDNRELRGRRLKVAFAMSNGEGGGGGGGGDSRRDRGDRGGGDNRRDPLQVSPNLFVANIPPQMKMRELEEFFERYGKVENVKILPQARGNLAMSAFVDFSDVAAAQKAHESELVVDGQRLRTDYNFRGIGRPRHDSYEDRRSYGDTRSGRGGRDDDYDTRRPIGGRDRSRDRSRDRRSGGGSASGYDSAPRSSRDLDDGYSRRPSDRGYRERSPQFRDRRDDRDRGYGQRSYDDDRAPRDNGRGMDDRRPLSRDPPRRLSPPRDISGRRGRSMSPPPPYIIFRRTAKMRSRATRTAKANIADVASALASAPSQGTLIRQTECSRFWIQGLVVRSDTASLRCTLDDGTATATVDMKTFLKNTPNGAANVPAVGDYVMVIGPMAGAQHSADQTTLTAHQVMQLRDDVQREAVWWLEVIEYWTAVN</sequence>
<dbReference type="Pfam" id="PF00076">
    <property type="entry name" value="RRM_1"/>
    <property type="match status" value="2"/>
</dbReference>
<comment type="caution">
    <text evidence="5">The sequence shown here is derived from an EMBL/GenBank/DDBJ whole genome shotgun (WGS) entry which is preliminary data.</text>
</comment>
<dbReference type="Gene3D" id="2.40.50.140">
    <property type="entry name" value="Nucleic acid-binding proteins"/>
    <property type="match status" value="1"/>
</dbReference>
<dbReference type="InterPro" id="IPR012340">
    <property type="entry name" value="NA-bd_OB-fold"/>
</dbReference>
<dbReference type="EMBL" id="DAKRPA010000066">
    <property type="protein sequence ID" value="DBA00331.1"/>
    <property type="molecule type" value="Genomic_DNA"/>
</dbReference>
<feature type="region of interest" description="Disordered" evidence="3">
    <location>
        <begin position="179"/>
        <end position="333"/>
    </location>
</feature>
<gene>
    <name evidence="5" type="ORF">N0F65_001526</name>
</gene>
<evidence type="ECO:0000256" key="1">
    <source>
        <dbReference type="ARBA" id="ARBA00022884"/>
    </source>
</evidence>
<keyword evidence="6" id="KW-1185">Reference proteome</keyword>
<feature type="compositionally biased region" description="Gly residues" evidence="3">
    <location>
        <begin position="74"/>
        <end position="83"/>
    </location>
</feature>
<dbReference type="InterPro" id="IPR000504">
    <property type="entry name" value="RRM_dom"/>
</dbReference>
<dbReference type="SUPFAM" id="SSF54928">
    <property type="entry name" value="RNA-binding domain, RBD"/>
    <property type="match status" value="2"/>
</dbReference>
<dbReference type="SMART" id="SM00360">
    <property type="entry name" value="RRM"/>
    <property type="match status" value="2"/>
</dbReference>
<dbReference type="InterPro" id="IPR035979">
    <property type="entry name" value="RBD_domain_sf"/>
</dbReference>
<feature type="domain" description="RRM" evidence="4">
    <location>
        <begin position="106"/>
        <end position="181"/>
    </location>
</feature>
<feature type="domain" description="RRM" evidence="4">
    <location>
        <begin position="2"/>
        <end position="72"/>
    </location>
</feature>
<reference evidence="5" key="1">
    <citation type="submission" date="2022-11" db="EMBL/GenBank/DDBJ databases">
        <authorList>
            <person name="Morgan W.R."/>
            <person name="Tartar A."/>
        </authorList>
    </citation>
    <scope>NUCLEOTIDE SEQUENCE</scope>
    <source>
        <strain evidence="5">ARSEF 373</strain>
    </source>
</reference>
<evidence type="ECO:0000256" key="2">
    <source>
        <dbReference type="PROSITE-ProRule" id="PRU00176"/>
    </source>
</evidence>
<feature type="compositionally biased region" description="Basic and acidic residues" evidence="3">
    <location>
        <begin position="84"/>
        <end position="101"/>
    </location>
</feature>
<keyword evidence="1 2" id="KW-0694">RNA-binding</keyword>
<dbReference type="CDD" id="cd00590">
    <property type="entry name" value="RRM_SF"/>
    <property type="match status" value="1"/>
</dbReference>
<evidence type="ECO:0000259" key="4">
    <source>
        <dbReference type="PROSITE" id="PS50102"/>
    </source>
</evidence>
<dbReference type="InterPro" id="IPR032245">
    <property type="entry name" value="RMI2"/>
</dbReference>
<evidence type="ECO:0000313" key="6">
    <source>
        <dbReference type="Proteomes" id="UP001146120"/>
    </source>
</evidence>
<proteinExistence type="predicted"/>
<reference evidence="5" key="2">
    <citation type="journal article" date="2023" name="Microbiol Resour">
        <title>Decontamination and Annotation of the Draft Genome Sequence of the Oomycete Lagenidium giganteum ARSEF 373.</title>
        <authorList>
            <person name="Morgan W.R."/>
            <person name="Tartar A."/>
        </authorList>
    </citation>
    <scope>NUCLEOTIDE SEQUENCE</scope>
    <source>
        <strain evidence="5">ARSEF 373</strain>
    </source>
</reference>
<protein>
    <recommendedName>
        <fullName evidence="4">RRM domain-containing protein</fullName>
    </recommendedName>
</protein>
<dbReference type="GO" id="GO:0003729">
    <property type="term" value="F:mRNA binding"/>
    <property type="evidence" value="ECO:0007669"/>
    <property type="project" value="TreeGrafter"/>
</dbReference>
<evidence type="ECO:0000313" key="5">
    <source>
        <dbReference type="EMBL" id="DBA00331.1"/>
    </source>
</evidence>
<organism evidence="5 6">
    <name type="scientific">Lagenidium giganteum</name>
    <dbReference type="NCBI Taxonomy" id="4803"/>
    <lineage>
        <taxon>Eukaryota</taxon>
        <taxon>Sar</taxon>
        <taxon>Stramenopiles</taxon>
        <taxon>Oomycota</taxon>
        <taxon>Peronosporomycetes</taxon>
        <taxon>Pythiales</taxon>
        <taxon>Pythiaceae</taxon>
    </lineage>
</organism>
<dbReference type="Pfam" id="PF16100">
    <property type="entry name" value="RMI2"/>
    <property type="match status" value="1"/>
</dbReference>
<dbReference type="AlphaFoldDB" id="A0AAV2Z204"/>
<dbReference type="PROSITE" id="PS50102">
    <property type="entry name" value="RRM"/>
    <property type="match status" value="2"/>
</dbReference>
<evidence type="ECO:0000256" key="3">
    <source>
        <dbReference type="SAM" id="MobiDB-lite"/>
    </source>
</evidence>
<dbReference type="InterPro" id="IPR050502">
    <property type="entry name" value="Euk_RNA-bind_prot"/>
</dbReference>
<dbReference type="InterPro" id="IPR012677">
    <property type="entry name" value="Nucleotide-bd_a/b_plait_sf"/>
</dbReference>
<feature type="compositionally biased region" description="Basic and acidic residues" evidence="3">
    <location>
        <begin position="186"/>
        <end position="232"/>
    </location>
</feature>
<dbReference type="PANTHER" id="PTHR48025:SF1">
    <property type="entry name" value="RRM DOMAIN-CONTAINING PROTEIN"/>
    <property type="match status" value="1"/>
</dbReference>
<feature type="compositionally biased region" description="Basic and acidic residues" evidence="3">
    <location>
        <begin position="246"/>
        <end position="311"/>
    </location>
</feature>
<dbReference type="Gene3D" id="3.30.70.330">
    <property type="match status" value="2"/>
</dbReference>
<accession>A0AAV2Z204</accession>
<feature type="region of interest" description="Disordered" evidence="3">
    <location>
        <begin position="71"/>
        <end position="104"/>
    </location>
</feature>
<name>A0AAV2Z204_9STRA</name>
<dbReference type="PANTHER" id="PTHR48025">
    <property type="entry name" value="OS02G0815200 PROTEIN"/>
    <property type="match status" value="1"/>
</dbReference>
<dbReference type="Proteomes" id="UP001146120">
    <property type="component" value="Unassembled WGS sequence"/>
</dbReference>